<gene>
    <name evidence="6" type="primary">LOC111016938</name>
</gene>
<dbReference type="GO" id="GO:0006869">
    <property type="term" value="P:lipid transport"/>
    <property type="evidence" value="ECO:0007669"/>
    <property type="project" value="InterPro"/>
</dbReference>
<dbReference type="InterPro" id="IPR016140">
    <property type="entry name" value="Bifunc_inhib/LTP/seed_store"/>
</dbReference>
<dbReference type="SUPFAM" id="SSF47699">
    <property type="entry name" value="Bifunctional inhibitor/lipid-transfer protein/seed storage 2S albumin"/>
    <property type="match status" value="1"/>
</dbReference>
<protein>
    <submittedName>
        <fullName evidence="6">Non-specific lipid-transfer protein 2-like</fullName>
    </submittedName>
</protein>
<sequence>MKKLSITGLRLWLLVVAIAALLIGARVTEAVTCSPTELSPCVTAILSGMPPSSACCSKLREQKPCLCGYLRNPNLKPYVQSPNAKKVASACGVAFPSC</sequence>
<dbReference type="Proteomes" id="UP000504603">
    <property type="component" value="Unplaced"/>
</dbReference>
<dbReference type="Pfam" id="PF00234">
    <property type="entry name" value="Tryp_alpha_amyl"/>
    <property type="match status" value="1"/>
</dbReference>
<dbReference type="RefSeq" id="XP_022148226.1">
    <property type="nucleotide sequence ID" value="XM_022292534.1"/>
</dbReference>
<organism evidence="5 6">
    <name type="scientific">Momordica charantia</name>
    <name type="common">Bitter gourd</name>
    <name type="synonym">Balsam pear</name>
    <dbReference type="NCBI Taxonomy" id="3673"/>
    <lineage>
        <taxon>Eukaryota</taxon>
        <taxon>Viridiplantae</taxon>
        <taxon>Streptophyta</taxon>
        <taxon>Embryophyta</taxon>
        <taxon>Tracheophyta</taxon>
        <taxon>Spermatophyta</taxon>
        <taxon>Magnoliopsida</taxon>
        <taxon>eudicotyledons</taxon>
        <taxon>Gunneridae</taxon>
        <taxon>Pentapetalae</taxon>
        <taxon>rosids</taxon>
        <taxon>fabids</taxon>
        <taxon>Cucurbitales</taxon>
        <taxon>Cucurbitaceae</taxon>
        <taxon>Momordiceae</taxon>
        <taxon>Momordica</taxon>
    </lineage>
</organism>
<keyword evidence="5" id="KW-1185">Reference proteome</keyword>
<dbReference type="PANTHER" id="PTHR33214:SF44">
    <property type="entry name" value="NON-SPECIFIC LIPID TRANSFER PROTEIN GPI-ANCHORED 33"/>
    <property type="match status" value="1"/>
</dbReference>
<evidence type="ECO:0000313" key="5">
    <source>
        <dbReference type="Proteomes" id="UP000504603"/>
    </source>
</evidence>
<evidence type="ECO:0000256" key="3">
    <source>
        <dbReference type="SAM" id="SignalP"/>
    </source>
</evidence>
<dbReference type="GeneID" id="111016938"/>
<evidence type="ECO:0000256" key="1">
    <source>
        <dbReference type="ARBA" id="ARBA00022448"/>
    </source>
</evidence>
<keyword evidence="2" id="KW-0446">Lipid-binding</keyword>
<name>A0A6J1D4R3_MOMCH</name>
<proteinExistence type="predicted"/>
<dbReference type="Gene3D" id="1.10.110.10">
    <property type="entry name" value="Plant lipid-transfer and hydrophobic proteins"/>
    <property type="match status" value="1"/>
</dbReference>
<reference evidence="6" key="1">
    <citation type="submission" date="2025-08" db="UniProtKB">
        <authorList>
            <consortium name="RefSeq"/>
        </authorList>
    </citation>
    <scope>IDENTIFICATION</scope>
    <source>
        <strain evidence="6">OHB3-1</strain>
    </source>
</reference>
<feature type="domain" description="Bifunctional inhibitor/plant lipid transfer protein/seed storage helical" evidence="4">
    <location>
        <begin position="33"/>
        <end position="98"/>
    </location>
</feature>
<dbReference type="KEGG" id="mcha:111016938"/>
<dbReference type="AlphaFoldDB" id="A0A6J1D4R3"/>
<accession>A0A6J1D4R3</accession>
<dbReference type="SMART" id="SM00499">
    <property type="entry name" value="AAI"/>
    <property type="match status" value="1"/>
</dbReference>
<feature type="chain" id="PRO_5027000433" evidence="3">
    <location>
        <begin position="31"/>
        <end position="98"/>
    </location>
</feature>
<evidence type="ECO:0000259" key="4">
    <source>
        <dbReference type="SMART" id="SM00499"/>
    </source>
</evidence>
<evidence type="ECO:0000256" key="2">
    <source>
        <dbReference type="ARBA" id="ARBA00023121"/>
    </source>
</evidence>
<dbReference type="InterPro" id="IPR033872">
    <property type="entry name" value="nsLTP2"/>
</dbReference>
<evidence type="ECO:0000313" key="6">
    <source>
        <dbReference type="RefSeq" id="XP_022148226.1"/>
    </source>
</evidence>
<dbReference type="GO" id="GO:0008289">
    <property type="term" value="F:lipid binding"/>
    <property type="evidence" value="ECO:0007669"/>
    <property type="project" value="UniProtKB-KW"/>
</dbReference>
<dbReference type="InterPro" id="IPR036312">
    <property type="entry name" value="Bifun_inhib/LTP/seed_sf"/>
</dbReference>
<dbReference type="PANTHER" id="PTHR33214">
    <property type="entry name" value="BIFUNCTIONAL INHIBITOR/LIPID-TRANSFER PROTEIN/SEED STORAGE 2S ALBUMIN SUPERFAMILY PROTEIN"/>
    <property type="match status" value="1"/>
</dbReference>
<dbReference type="OrthoDB" id="665742at2759"/>
<keyword evidence="3" id="KW-0732">Signal</keyword>
<dbReference type="CDD" id="cd01959">
    <property type="entry name" value="nsLTP2"/>
    <property type="match status" value="1"/>
</dbReference>
<keyword evidence="1" id="KW-0813">Transport</keyword>
<feature type="signal peptide" evidence="3">
    <location>
        <begin position="1"/>
        <end position="30"/>
    </location>
</feature>